<comment type="caution">
    <text evidence="1">The sequence shown here is derived from an EMBL/GenBank/DDBJ whole genome shotgun (WGS) entry which is preliminary data.</text>
</comment>
<dbReference type="Proteomes" id="UP000311605">
    <property type="component" value="Unassembled WGS sequence"/>
</dbReference>
<proteinExistence type="predicted"/>
<name>A0A5C4XP98_9HYPH</name>
<dbReference type="OrthoDB" id="8420532at2"/>
<organism evidence="1 2">
    <name type="scientific">Aliirhizobium smilacinae</name>
    <dbReference type="NCBI Taxonomy" id="1395944"/>
    <lineage>
        <taxon>Bacteria</taxon>
        <taxon>Pseudomonadati</taxon>
        <taxon>Pseudomonadota</taxon>
        <taxon>Alphaproteobacteria</taxon>
        <taxon>Hyphomicrobiales</taxon>
        <taxon>Rhizobiaceae</taxon>
        <taxon>Aliirhizobium</taxon>
    </lineage>
</organism>
<evidence type="ECO:0000313" key="1">
    <source>
        <dbReference type="EMBL" id="TNM65243.1"/>
    </source>
</evidence>
<gene>
    <name evidence="1" type="ORF">FHP24_02870</name>
</gene>
<sequence length="83" mass="8831">MNSSGIFDVAQLNSIRDAHLAWCAENSVDPKSPLGEQAAAFLLKAFSIEYSSVDDLAAALDRHLRQRASDVQIGSPSIPSSGD</sequence>
<protein>
    <submittedName>
        <fullName evidence="1">Uncharacterized protein</fullName>
    </submittedName>
</protein>
<reference evidence="1 2" key="1">
    <citation type="submission" date="2019-06" db="EMBL/GenBank/DDBJ databases">
        <title>The draft genome of Rhizobium smilacinae PTYR-5.</title>
        <authorList>
            <person name="Liu L."/>
            <person name="Li L."/>
            <person name="Zhang X."/>
        </authorList>
    </citation>
    <scope>NUCLEOTIDE SEQUENCE [LARGE SCALE GENOMIC DNA]</scope>
    <source>
        <strain evidence="1 2">PTYR-5</strain>
    </source>
</reference>
<keyword evidence="2" id="KW-1185">Reference proteome</keyword>
<dbReference type="RefSeq" id="WP_139672575.1">
    <property type="nucleotide sequence ID" value="NZ_VDMN01000001.1"/>
</dbReference>
<evidence type="ECO:0000313" key="2">
    <source>
        <dbReference type="Proteomes" id="UP000311605"/>
    </source>
</evidence>
<dbReference type="AlphaFoldDB" id="A0A5C4XP98"/>
<accession>A0A5C4XP98</accession>
<dbReference type="EMBL" id="VDMN01000001">
    <property type="protein sequence ID" value="TNM65243.1"/>
    <property type="molecule type" value="Genomic_DNA"/>
</dbReference>